<proteinExistence type="predicted"/>
<keyword evidence="2" id="KW-1185">Reference proteome</keyword>
<organism evidence="1 2">
    <name type="scientific">Macrosiphum euphorbiae</name>
    <name type="common">potato aphid</name>
    <dbReference type="NCBI Taxonomy" id="13131"/>
    <lineage>
        <taxon>Eukaryota</taxon>
        <taxon>Metazoa</taxon>
        <taxon>Ecdysozoa</taxon>
        <taxon>Arthropoda</taxon>
        <taxon>Hexapoda</taxon>
        <taxon>Insecta</taxon>
        <taxon>Pterygota</taxon>
        <taxon>Neoptera</taxon>
        <taxon>Paraneoptera</taxon>
        <taxon>Hemiptera</taxon>
        <taxon>Sternorrhyncha</taxon>
        <taxon>Aphidomorpha</taxon>
        <taxon>Aphidoidea</taxon>
        <taxon>Aphididae</taxon>
        <taxon>Macrosiphini</taxon>
        <taxon>Macrosiphum</taxon>
    </lineage>
</organism>
<dbReference type="EMBL" id="CARXXK010000001">
    <property type="protein sequence ID" value="CAI6351668.1"/>
    <property type="molecule type" value="Genomic_DNA"/>
</dbReference>
<dbReference type="AlphaFoldDB" id="A0AAV0W715"/>
<protein>
    <submittedName>
        <fullName evidence="1">Uncharacterized protein</fullName>
    </submittedName>
</protein>
<evidence type="ECO:0000313" key="2">
    <source>
        <dbReference type="Proteomes" id="UP001160148"/>
    </source>
</evidence>
<sequence length="88" mass="9717">MCVNHTSHLPTTFLSFFKNCPREKCSHNVTVHGLIESSATLPAGRLTEDIQHLSDSILSLSNFYVLPPDVIIFTSGEPITNILTYIAT</sequence>
<dbReference type="Proteomes" id="UP001160148">
    <property type="component" value="Unassembled WGS sequence"/>
</dbReference>
<reference evidence="1 2" key="1">
    <citation type="submission" date="2023-01" db="EMBL/GenBank/DDBJ databases">
        <authorList>
            <person name="Whitehead M."/>
        </authorList>
    </citation>
    <scope>NUCLEOTIDE SEQUENCE [LARGE SCALE GENOMIC DNA]</scope>
</reference>
<evidence type="ECO:0000313" key="1">
    <source>
        <dbReference type="EMBL" id="CAI6351668.1"/>
    </source>
</evidence>
<accession>A0AAV0W715</accession>
<gene>
    <name evidence="1" type="ORF">MEUPH1_LOCUS7994</name>
</gene>
<comment type="caution">
    <text evidence="1">The sequence shown here is derived from an EMBL/GenBank/DDBJ whole genome shotgun (WGS) entry which is preliminary data.</text>
</comment>
<name>A0AAV0W715_9HEMI</name>